<feature type="region of interest" description="Disordered" evidence="1">
    <location>
        <begin position="207"/>
        <end position="262"/>
    </location>
</feature>
<dbReference type="PANTHER" id="PTHR34846">
    <property type="entry name" value="4-CARBOXYMUCONOLACTONE DECARBOXYLASE FAMILY PROTEIN (AFU_ORTHOLOGUE AFUA_6G11590)"/>
    <property type="match status" value="1"/>
</dbReference>
<evidence type="ECO:0000313" key="3">
    <source>
        <dbReference type="EMBL" id="MFA1558476.1"/>
    </source>
</evidence>
<sequence length="262" mass="28193">MIDPVSGERVNDRPRRDPSSTRLPLLLPGMLSDEQRAVYEAVTGGPRAAGRTPPFGLADDVGRLHGPFNAMLYSPSVGLPLQDLGAALRFRTAFTKREREIATLVVAAHVRSDYEWYAHERIGRRHGLAEAETDALREGRAPMFGDVRERVVYEAARQLAAEDDLADAVFTEAVATLGRAAVVELVTLVGYYKAVALQLRVFRVGVPDGEEPPEWPADDPAEPGMDAPFGTGRGRPGGAGHEHPGGAGHEHPGGAGHEWGRG</sequence>
<dbReference type="Gene3D" id="1.20.1290.10">
    <property type="entry name" value="AhpD-like"/>
    <property type="match status" value="1"/>
</dbReference>
<dbReference type="InterPro" id="IPR003779">
    <property type="entry name" value="CMD-like"/>
</dbReference>
<reference evidence="3 4" key="1">
    <citation type="submission" date="2023-11" db="EMBL/GenBank/DDBJ databases">
        <title>Actinomadura monticuli sp. nov., isolated from volcanic ash.</title>
        <authorList>
            <person name="Lee S.D."/>
            <person name="Yang H."/>
            <person name="Kim I.S."/>
        </authorList>
    </citation>
    <scope>NUCLEOTIDE SEQUENCE [LARGE SCALE GENOMIC DNA]</scope>
    <source>
        <strain evidence="3 4">DSM 45346</strain>
    </source>
</reference>
<feature type="compositionally biased region" description="Basic and acidic residues" evidence="1">
    <location>
        <begin position="240"/>
        <end position="262"/>
    </location>
</feature>
<dbReference type="InterPro" id="IPR029032">
    <property type="entry name" value="AhpD-like"/>
</dbReference>
<name>A0ABV4R6C3_9ACTN</name>
<dbReference type="Pfam" id="PF02627">
    <property type="entry name" value="CMD"/>
    <property type="match status" value="1"/>
</dbReference>
<comment type="caution">
    <text evidence="3">The sequence shown here is derived from an EMBL/GenBank/DDBJ whole genome shotgun (WGS) entry which is preliminary data.</text>
</comment>
<dbReference type="EMBL" id="JAXCEH010000031">
    <property type="protein sequence ID" value="MFA1558476.1"/>
    <property type="molecule type" value="Genomic_DNA"/>
</dbReference>
<protein>
    <submittedName>
        <fullName evidence="3">Carboxymuconolactone decarboxylase family protein</fullName>
    </submittedName>
</protein>
<evidence type="ECO:0000256" key="1">
    <source>
        <dbReference type="SAM" id="MobiDB-lite"/>
    </source>
</evidence>
<accession>A0ABV4R6C3</accession>
<dbReference type="SUPFAM" id="SSF69118">
    <property type="entry name" value="AhpD-like"/>
    <property type="match status" value="1"/>
</dbReference>
<feature type="compositionally biased region" description="Basic and acidic residues" evidence="1">
    <location>
        <begin position="9"/>
        <end position="19"/>
    </location>
</feature>
<dbReference type="PANTHER" id="PTHR34846:SF11">
    <property type="entry name" value="4-CARBOXYMUCONOLACTONE DECARBOXYLASE FAMILY PROTEIN (AFU_ORTHOLOGUE AFUA_6G11590)"/>
    <property type="match status" value="1"/>
</dbReference>
<evidence type="ECO:0000313" key="4">
    <source>
        <dbReference type="Proteomes" id="UP001569904"/>
    </source>
</evidence>
<organism evidence="3 4">
    <name type="scientific">Actinomadura chokoriensis</name>
    <dbReference type="NCBI Taxonomy" id="454156"/>
    <lineage>
        <taxon>Bacteria</taxon>
        <taxon>Bacillati</taxon>
        <taxon>Actinomycetota</taxon>
        <taxon>Actinomycetes</taxon>
        <taxon>Streptosporangiales</taxon>
        <taxon>Thermomonosporaceae</taxon>
        <taxon>Actinomadura</taxon>
    </lineage>
</organism>
<feature type="compositionally biased region" description="Acidic residues" evidence="1">
    <location>
        <begin position="208"/>
        <end position="221"/>
    </location>
</feature>
<proteinExistence type="predicted"/>
<evidence type="ECO:0000259" key="2">
    <source>
        <dbReference type="Pfam" id="PF02627"/>
    </source>
</evidence>
<feature type="region of interest" description="Disordered" evidence="1">
    <location>
        <begin position="1"/>
        <end position="24"/>
    </location>
</feature>
<dbReference type="RefSeq" id="WP_371945497.1">
    <property type="nucleotide sequence ID" value="NZ_JAXCEH010000031.1"/>
</dbReference>
<dbReference type="Proteomes" id="UP001569904">
    <property type="component" value="Unassembled WGS sequence"/>
</dbReference>
<gene>
    <name evidence="3" type="ORF">SM436_32710</name>
</gene>
<keyword evidence="4" id="KW-1185">Reference proteome</keyword>
<feature type="domain" description="Carboxymuconolactone decarboxylase-like" evidence="2">
    <location>
        <begin position="82"/>
        <end position="157"/>
    </location>
</feature>